<protein>
    <submittedName>
        <fullName evidence="5">Uncharacterized protein LOC117354470</fullName>
    </submittedName>
</protein>
<dbReference type="RefSeq" id="XP_033787967.1">
    <property type="nucleotide sequence ID" value="XM_033932076.1"/>
</dbReference>
<dbReference type="Gene3D" id="3.40.50.300">
    <property type="entry name" value="P-loop containing nucleotide triphosphate hydrolases"/>
    <property type="match status" value="1"/>
</dbReference>
<keyword evidence="4" id="KW-1185">Reference proteome</keyword>
<dbReference type="InterPro" id="IPR027417">
    <property type="entry name" value="P-loop_NTPase"/>
</dbReference>
<evidence type="ECO:0000256" key="2">
    <source>
        <dbReference type="SAM" id="MobiDB-lite"/>
    </source>
</evidence>
<evidence type="ECO:0000313" key="5">
    <source>
        <dbReference type="RefSeq" id="XP_033787967.1"/>
    </source>
</evidence>
<keyword evidence="1" id="KW-0175">Coiled coil</keyword>
<feature type="region of interest" description="Disordered" evidence="2">
    <location>
        <begin position="1"/>
        <end position="21"/>
    </location>
</feature>
<dbReference type="InterPro" id="IPR006073">
    <property type="entry name" value="GTP-bd"/>
</dbReference>
<dbReference type="Proteomes" id="UP000515159">
    <property type="component" value="Chromosome 2"/>
</dbReference>
<feature type="domain" description="G" evidence="3">
    <location>
        <begin position="75"/>
        <end position="196"/>
    </location>
</feature>
<name>A0A6P8PGV0_GEOSA</name>
<sequence>MLKPISNYYNQDSANNSEEELEKEGKLRNILKLNDIAGQFATYSLLLKNKYVDKDGKFKKYIFGEAHEGLASKAIMLLGATGTGKSTLVYAMVNYIQGVNWEDSFRLNITDEAEVRSQISNKTCITTVYELNHQENFIIPYSLTIVDTPGFELVEKDETIVDQILALFSSPQGISHIDAVCIVLPDSSVRLTDAHKHMYDSILGMFGKEIEEKICFFITFSSGKAISSLIQDLMKSACNQCNKNNSLKYYKFNNYLPFTVSVEDEKDFQERFWREGTKNLGEFFQSLENSKKQNLTLSVNVLNERKEYERILKEILCQIQACFTKQGELEMEQNALLQYQHERDTNKNSAHEVQKKTVKIDLKEKNAFTCLRCNYTCHYPCKYFVANINIANYACTSIDIFGNCKKCPSQCGISYHSLESYRYELENVENEDSADSMISKTEKAISELKKTIESTKNKIKDLIEKSKKNFNYLQSSALKPNVISTLEYIEKNVSNVNEFLQEIGEHAKN</sequence>
<feature type="coiled-coil region" evidence="1">
    <location>
        <begin position="438"/>
        <end position="465"/>
    </location>
</feature>
<dbReference type="PANTHER" id="PTHR32046">
    <property type="entry name" value="G DOMAIN-CONTAINING PROTEIN"/>
    <property type="match status" value="1"/>
</dbReference>
<organism evidence="4 5">
    <name type="scientific">Geotrypetes seraphini</name>
    <name type="common">Gaboon caecilian</name>
    <name type="synonym">Caecilia seraphini</name>
    <dbReference type="NCBI Taxonomy" id="260995"/>
    <lineage>
        <taxon>Eukaryota</taxon>
        <taxon>Metazoa</taxon>
        <taxon>Chordata</taxon>
        <taxon>Craniata</taxon>
        <taxon>Vertebrata</taxon>
        <taxon>Euteleostomi</taxon>
        <taxon>Amphibia</taxon>
        <taxon>Gymnophiona</taxon>
        <taxon>Geotrypetes</taxon>
    </lineage>
</organism>
<feature type="compositionally biased region" description="Polar residues" evidence="2">
    <location>
        <begin position="7"/>
        <end position="16"/>
    </location>
</feature>
<dbReference type="AlphaFoldDB" id="A0A6P8PGV0"/>
<dbReference type="Pfam" id="PF01926">
    <property type="entry name" value="MMR_HSR1"/>
    <property type="match status" value="1"/>
</dbReference>
<evidence type="ECO:0000259" key="3">
    <source>
        <dbReference type="Pfam" id="PF01926"/>
    </source>
</evidence>
<dbReference type="PANTHER" id="PTHR32046:SF14">
    <property type="match status" value="1"/>
</dbReference>
<accession>A0A6P8PGV0</accession>
<dbReference type="SUPFAM" id="SSF52540">
    <property type="entry name" value="P-loop containing nucleoside triphosphate hydrolases"/>
    <property type="match status" value="1"/>
</dbReference>
<dbReference type="InParanoid" id="A0A6P8PGV0"/>
<dbReference type="GeneID" id="117354470"/>
<reference evidence="5" key="1">
    <citation type="submission" date="2025-08" db="UniProtKB">
        <authorList>
            <consortium name="RefSeq"/>
        </authorList>
    </citation>
    <scope>IDENTIFICATION</scope>
</reference>
<gene>
    <name evidence="5" type="primary">LOC117354470</name>
</gene>
<dbReference type="KEGG" id="gsh:117354470"/>
<dbReference type="GO" id="GO:0005525">
    <property type="term" value="F:GTP binding"/>
    <property type="evidence" value="ECO:0007669"/>
    <property type="project" value="InterPro"/>
</dbReference>
<evidence type="ECO:0000313" key="4">
    <source>
        <dbReference type="Proteomes" id="UP000515159"/>
    </source>
</evidence>
<dbReference type="OrthoDB" id="2386367at2759"/>
<evidence type="ECO:0000256" key="1">
    <source>
        <dbReference type="SAM" id="Coils"/>
    </source>
</evidence>
<proteinExistence type="predicted"/>